<name>A0A550BU73_9AGAR</name>
<dbReference type="SUPFAM" id="SSF51735">
    <property type="entry name" value="NAD(P)-binding Rossmann-fold domains"/>
    <property type="match status" value="1"/>
</dbReference>
<organism evidence="5 6">
    <name type="scientific">Schizophyllum amplum</name>
    <dbReference type="NCBI Taxonomy" id="97359"/>
    <lineage>
        <taxon>Eukaryota</taxon>
        <taxon>Fungi</taxon>
        <taxon>Dikarya</taxon>
        <taxon>Basidiomycota</taxon>
        <taxon>Agaricomycotina</taxon>
        <taxon>Agaricomycetes</taxon>
        <taxon>Agaricomycetidae</taxon>
        <taxon>Agaricales</taxon>
        <taxon>Schizophyllaceae</taxon>
        <taxon>Schizophyllum</taxon>
    </lineage>
</organism>
<accession>A0A550BU73</accession>
<dbReference type="GO" id="GO:0016491">
    <property type="term" value="F:oxidoreductase activity"/>
    <property type="evidence" value="ECO:0007669"/>
    <property type="project" value="UniProtKB-KW"/>
</dbReference>
<dbReference type="Gene3D" id="3.40.50.720">
    <property type="entry name" value="NAD(P)-binding Rossmann-like Domain"/>
    <property type="match status" value="1"/>
</dbReference>
<dbReference type="InterPro" id="IPR002347">
    <property type="entry name" value="SDR_fam"/>
</dbReference>
<dbReference type="InterPro" id="IPR020904">
    <property type="entry name" value="Sc_DH/Rdtase_CS"/>
</dbReference>
<dbReference type="OrthoDB" id="1933717at2759"/>
<evidence type="ECO:0000256" key="3">
    <source>
        <dbReference type="ARBA" id="ARBA00023002"/>
    </source>
</evidence>
<evidence type="ECO:0000256" key="1">
    <source>
        <dbReference type="ARBA" id="ARBA00006484"/>
    </source>
</evidence>
<evidence type="ECO:0000313" key="5">
    <source>
        <dbReference type="EMBL" id="TRM56076.1"/>
    </source>
</evidence>
<dbReference type="Proteomes" id="UP000320762">
    <property type="component" value="Unassembled WGS sequence"/>
</dbReference>
<evidence type="ECO:0008006" key="7">
    <source>
        <dbReference type="Google" id="ProtNLM"/>
    </source>
</evidence>
<keyword evidence="6" id="KW-1185">Reference proteome</keyword>
<dbReference type="GO" id="GO:0016020">
    <property type="term" value="C:membrane"/>
    <property type="evidence" value="ECO:0007669"/>
    <property type="project" value="TreeGrafter"/>
</dbReference>
<dbReference type="InterPro" id="IPR036291">
    <property type="entry name" value="NAD(P)-bd_dom_sf"/>
</dbReference>
<comment type="similarity">
    <text evidence="1 4">Belongs to the short-chain dehydrogenases/reductases (SDR) family.</text>
</comment>
<dbReference type="AlphaFoldDB" id="A0A550BU73"/>
<dbReference type="PRINTS" id="PR00081">
    <property type="entry name" value="GDHRDH"/>
</dbReference>
<evidence type="ECO:0000256" key="2">
    <source>
        <dbReference type="ARBA" id="ARBA00022857"/>
    </source>
</evidence>
<reference evidence="5 6" key="1">
    <citation type="journal article" date="2019" name="New Phytol.">
        <title>Comparative genomics reveals unique wood-decay strategies and fruiting body development in the Schizophyllaceae.</title>
        <authorList>
            <person name="Almasi E."/>
            <person name="Sahu N."/>
            <person name="Krizsan K."/>
            <person name="Balint B."/>
            <person name="Kovacs G.M."/>
            <person name="Kiss B."/>
            <person name="Cseklye J."/>
            <person name="Drula E."/>
            <person name="Henrissat B."/>
            <person name="Nagy I."/>
            <person name="Chovatia M."/>
            <person name="Adam C."/>
            <person name="LaButti K."/>
            <person name="Lipzen A."/>
            <person name="Riley R."/>
            <person name="Grigoriev I.V."/>
            <person name="Nagy L.G."/>
        </authorList>
    </citation>
    <scope>NUCLEOTIDE SEQUENCE [LARGE SCALE GENOMIC DNA]</scope>
    <source>
        <strain evidence="5 6">NL-1724</strain>
    </source>
</reference>
<dbReference type="STRING" id="97359.A0A550BU73"/>
<sequence>MSRVILVTGSNAGIGYHMVQQIAAKDKDYVVYLSARSEEKGKEATATLAKEGLTNVKFVLLDVTDPKTIASAKETIEQAEGKLDVLVNNAGNGFFDREQDPRIADIDAIREAFELNLIGLIQTTTAFLPLLRKGEHPVILNVSTDMASQDYLVNLPACRLHCVAYNTSKAAANSYTISLSKMETGVKVNSVTPGYTATKLNGFGKYGGGFRTAEDGAAMLVPWALLDKDGPTGKFIWFDGTEHAW</sequence>
<evidence type="ECO:0000313" key="6">
    <source>
        <dbReference type="Proteomes" id="UP000320762"/>
    </source>
</evidence>
<dbReference type="PANTHER" id="PTHR43490">
    <property type="entry name" value="(+)-NEOMENTHOL DEHYDROGENASE"/>
    <property type="match status" value="1"/>
</dbReference>
<protein>
    <recommendedName>
        <fullName evidence="7">NAD(P)-binding protein</fullName>
    </recommendedName>
</protein>
<evidence type="ECO:0000256" key="4">
    <source>
        <dbReference type="RuleBase" id="RU000363"/>
    </source>
</evidence>
<dbReference type="PANTHER" id="PTHR43490:SF99">
    <property type="entry name" value="SHORT-CHAIN DEHYDROGENASE_REDUCTASE"/>
    <property type="match status" value="1"/>
</dbReference>
<keyword evidence="3" id="KW-0560">Oxidoreductase</keyword>
<dbReference type="EMBL" id="VDMD01000081">
    <property type="protein sequence ID" value="TRM56076.1"/>
    <property type="molecule type" value="Genomic_DNA"/>
</dbReference>
<dbReference type="PROSITE" id="PS00061">
    <property type="entry name" value="ADH_SHORT"/>
    <property type="match status" value="1"/>
</dbReference>
<proteinExistence type="inferred from homology"/>
<dbReference type="PRINTS" id="PR00080">
    <property type="entry name" value="SDRFAMILY"/>
</dbReference>
<keyword evidence="2" id="KW-0521">NADP</keyword>
<gene>
    <name evidence="5" type="ORF">BD626DRAFT_521045</name>
</gene>
<dbReference type="Pfam" id="PF00106">
    <property type="entry name" value="adh_short"/>
    <property type="match status" value="1"/>
</dbReference>
<comment type="caution">
    <text evidence="5">The sequence shown here is derived from an EMBL/GenBank/DDBJ whole genome shotgun (WGS) entry which is preliminary data.</text>
</comment>